<dbReference type="GO" id="GO:0005975">
    <property type="term" value="P:carbohydrate metabolic process"/>
    <property type="evidence" value="ECO:0007669"/>
    <property type="project" value="UniProtKB-ARBA"/>
</dbReference>
<keyword evidence="3" id="KW-1185">Reference proteome</keyword>
<dbReference type="STRING" id="525263.HMPREF0298_1934"/>
<dbReference type="InterPro" id="IPR058154">
    <property type="entry name" value="Bxb1_TTP-like"/>
</dbReference>
<dbReference type="PROSITE" id="PS50093">
    <property type="entry name" value="PKD"/>
    <property type="match status" value="1"/>
</dbReference>
<dbReference type="Pfam" id="PF25681">
    <property type="entry name" value="Phage_TTP_17"/>
    <property type="match status" value="1"/>
</dbReference>
<accession>C0XU14</accession>
<dbReference type="InterPro" id="IPR022409">
    <property type="entry name" value="PKD/Chitinase_dom"/>
</dbReference>
<dbReference type="SMART" id="SM00089">
    <property type="entry name" value="PKD"/>
    <property type="match status" value="1"/>
</dbReference>
<dbReference type="SUPFAM" id="SSF49299">
    <property type="entry name" value="PKD domain"/>
    <property type="match status" value="1"/>
</dbReference>
<dbReference type="HOGENOM" id="CLU_926568_0_0_11"/>
<gene>
    <name evidence="2" type="ORF">HMPREF0298_1934</name>
</gene>
<evidence type="ECO:0000313" key="2">
    <source>
        <dbReference type="EMBL" id="EEI16276.1"/>
    </source>
</evidence>
<dbReference type="AlphaFoldDB" id="C0XU14"/>
<comment type="caution">
    <text evidence="2">The sequence shown here is derived from an EMBL/GenBank/DDBJ whole genome shotgun (WGS) entry which is preliminary data.</text>
</comment>
<name>C0XU14_CORLD</name>
<dbReference type="InterPro" id="IPR013783">
    <property type="entry name" value="Ig-like_fold"/>
</dbReference>
<dbReference type="InterPro" id="IPR000601">
    <property type="entry name" value="PKD_dom"/>
</dbReference>
<dbReference type="Gene3D" id="2.60.40.10">
    <property type="entry name" value="Immunoglobulins"/>
    <property type="match status" value="1"/>
</dbReference>
<organism evidence="2 3">
    <name type="scientific">Corynebacterium lipophiloflavum (strain ATCC 700352 / DSM 44291 / CCUG 37336 / JCM 10383 / DMMZ 1944)</name>
    <dbReference type="NCBI Taxonomy" id="525263"/>
    <lineage>
        <taxon>Bacteria</taxon>
        <taxon>Bacillati</taxon>
        <taxon>Actinomycetota</taxon>
        <taxon>Actinomycetes</taxon>
        <taxon>Mycobacteriales</taxon>
        <taxon>Corynebacteriaceae</taxon>
        <taxon>Corynebacterium</taxon>
    </lineage>
</organism>
<evidence type="ECO:0000313" key="3">
    <source>
        <dbReference type="Proteomes" id="UP000006196"/>
    </source>
</evidence>
<dbReference type="Pfam" id="PF05345">
    <property type="entry name" value="He_PIG"/>
    <property type="match status" value="1"/>
</dbReference>
<dbReference type="Proteomes" id="UP000006196">
    <property type="component" value="Unassembled WGS sequence"/>
</dbReference>
<protein>
    <submittedName>
        <fullName evidence="2">PKD domain protein</fullName>
    </submittedName>
</protein>
<dbReference type="eggNOG" id="COG4625">
    <property type="taxonomic scope" value="Bacteria"/>
</dbReference>
<feature type="domain" description="PKD" evidence="1">
    <location>
        <begin position="245"/>
        <end position="307"/>
    </location>
</feature>
<dbReference type="EMBL" id="ACHJ01000159">
    <property type="protein sequence ID" value="EEI16276.1"/>
    <property type="molecule type" value="Genomic_DNA"/>
</dbReference>
<dbReference type="InterPro" id="IPR035986">
    <property type="entry name" value="PKD_dom_sf"/>
</dbReference>
<evidence type="ECO:0000259" key="1">
    <source>
        <dbReference type="PROSITE" id="PS50093"/>
    </source>
</evidence>
<sequence length="308" mass="32482">MPNQDTLSGFRAAALRVGVTGALRTAALGTNVPTDFSGKYDPTIHINRGYLSPDGIAINFDDETNEFIPWQEVNPIRTDMTRAVKSVQLTLWQFTRENAELYFGVPGGDIVVNADGSWYFDEGDAPEFENQQCIIDVVDGDKAMKLILLNAKVSERSGMTIQRGEAIGLQITLTSYPAGAEYAAQPGLERKTARWLFSAGWDGSGASGAVSATADGVAPLRVQTAALLDGAVGEVYGPIELAALGGSAPYTWDVEDGALPPGVTLSGSTISGTPTSDGTYSITLGVKDSDNLSATKPLTLRVIDSAAE</sequence>
<reference evidence="2" key="1">
    <citation type="submission" date="2009-01" db="EMBL/GenBank/DDBJ databases">
        <authorList>
            <person name="Qin X."/>
            <person name="Bachman B."/>
            <person name="Battles P."/>
            <person name="Bell A."/>
            <person name="Bess C."/>
            <person name="Bickham C."/>
            <person name="Chaboub L."/>
            <person name="Chen D."/>
            <person name="Coyle M."/>
            <person name="Deiros D.R."/>
            <person name="Dinh H."/>
            <person name="Forbes L."/>
            <person name="Fowler G."/>
            <person name="Francisco L."/>
            <person name="Fu Q."/>
            <person name="Gubbala S."/>
            <person name="Hale W."/>
            <person name="Han Y."/>
            <person name="Hemphill L."/>
            <person name="Highlander S.K."/>
            <person name="Hirani K."/>
            <person name="Hogues M."/>
            <person name="Jackson L."/>
            <person name="Jakkamsetti A."/>
            <person name="Javaid M."/>
            <person name="Jiang H."/>
            <person name="Korchina V."/>
            <person name="Kovar C."/>
            <person name="Lara F."/>
            <person name="Lee S."/>
            <person name="Mata R."/>
            <person name="Mathew T."/>
            <person name="Moen C."/>
            <person name="Morales K."/>
            <person name="Munidasa M."/>
            <person name="Nazareth L."/>
            <person name="Ngo R."/>
            <person name="Nguyen L."/>
            <person name="Okwuonu G."/>
            <person name="Ongeri F."/>
            <person name="Patil S."/>
            <person name="Petrosino J."/>
            <person name="Pham C."/>
            <person name="Pham P."/>
            <person name="Pu L.-L."/>
            <person name="Puazo M."/>
            <person name="Raj R."/>
            <person name="Reid J."/>
            <person name="Rouhana J."/>
            <person name="Saada N."/>
            <person name="Shang Y."/>
            <person name="Simmons D."/>
            <person name="Thornton R."/>
            <person name="Warren J."/>
            <person name="Weissenberger G."/>
            <person name="Zhang J."/>
            <person name="Zhang L."/>
            <person name="Zhou C."/>
            <person name="Zhu D."/>
            <person name="Muzny D."/>
            <person name="Worley K."/>
            <person name="Gibbs R."/>
        </authorList>
    </citation>
    <scope>NUCLEOTIDE SEQUENCE [LARGE SCALE GENOMIC DNA]</scope>
    <source>
        <strain evidence="2">DSM 44291</strain>
    </source>
</reference>
<proteinExistence type="predicted"/>
<dbReference type="RefSeq" id="WP_006839227.1">
    <property type="nucleotide sequence ID" value="NZ_GG667191.1"/>
</dbReference>
<dbReference type="OrthoDB" id="4130395at2"/>
<dbReference type="CDD" id="cd00146">
    <property type="entry name" value="PKD"/>
    <property type="match status" value="1"/>
</dbReference>